<sequence>MPLLQRLFALCFLLLAHSSFSQNTDAPFADEIKAFDQQDAHQPPAPGAILFVGSSSIRLWAGLQSDFPNHRVFNRGFGGASIPDVARYARQTIYRYKPSQIIFYCGENDLAGSDTIQVATVVNRFTSLFHEIRKELPGVPFVFISIKPSPSRAHIKAKVVAANQQIRRFLARQQAARFVDVYQPMLGADTRPRAELFRSDSLHMTEKGYAIWREKLAPVLRK</sequence>
<dbReference type="OrthoDB" id="9790057at2"/>
<name>A0A1M5D8Z5_9BACT</name>
<dbReference type="GO" id="GO:0004622">
    <property type="term" value="F:phosphatidylcholine lysophospholipase activity"/>
    <property type="evidence" value="ECO:0007669"/>
    <property type="project" value="TreeGrafter"/>
</dbReference>
<dbReference type="STRING" id="1302690.BUE76_20865"/>
<organism evidence="3 4">
    <name type="scientific">Cnuella takakiae</name>
    <dbReference type="NCBI Taxonomy" id="1302690"/>
    <lineage>
        <taxon>Bacteria</taxon>
        <taxon>Pseudomonadati</taxon>
        <taxon>Bacteroidota</taxon>
        <taxon>Chitinophagia</taxon>
        <taxon>Chitinophagales</taxon>
        <taxon>Chitinophagaceae</taxon>
        <taxon>Cnuella</taxon>
    </lineage>
</organism>
<dbReference type="Gene3D" id="3.40.50.1110">
    <property type="entry name" value="SGNH hydrolase"/>
    <property type="match status" value="1"/>
</dbReference>
<dbReference type="InterPro" id="IPR051532">
    <property type="entry name" value="Ester_Hydrolysis_Enzymes"/>
</dbReference>
<dbReference type="Pfam" id="PF13472">
    <property type="entry name" value="Lipase_GDSL_2"/>
    <property type="match status" value="1"/>
</dbReference>
<keyword evidence="4" id="KW-1185">Reference proteome</keyword>
<dbReference type="InterPro" id="IPR036514">
    <property type="entry name" value="SGNH_hydro_sf"/>
</dbReference>
<dbReference type="PANTHER" id="PTHR30383:SF5">
    <property type="entry name" value="SGNH HYDROLASE-TYPE ESTERASE DOMAIN-CONTAINING PROTEIN"/>
    <property type="match status" value="1"/>
</dbReference>
<evidence type="ECO:0000256" key="1">
    <source>
        <dbReference type="SAM" id="SignalP"/>
    </source>
</evidence>
<dbReference type="InterPro" id="IPR013830">
    <property type="entry name" value="SGNH_hydro"/>
</dbReference>
<proteinExistence type="predicted"/>
<accession>A0A1M5D8Z5</accession>
<reference evidence="3 4" key="1">
    <citation type="submission" date="2016-11" db="EMBL/GenBank/DDBJ databases">
        <authorList>
            <person name="Jaros S."/>
            <person name="Januszkiewicz K."/>
            <person name="Wedrychowicz H."/>
        </authorList>
    </citation>
    <scope>NUCLEOTIDE SEQUENCE [LARGE SCALE GENOMIC DNA]</scope>
    <source>
        <strain evidence="3 4">DSM 26897</strain>
    </source>
</reference>
<dbReference type="SUPFAM" id="SSF52266">
    <property type="entry name" value="SGNH hydrolase"/>
    <property type="match status" value="1"/>
</dbReference>
<feature type="signal peptide" evidence="1">
    <location>
        <begin position="1"/>
        <end position="21"/>
    </location>
</feature>
<protein>
    <submittedName>
        <fullName evidence="3">Lysophospholipase L1</fullName>
    </submittedName>
</protein>
<evidence type="ECO:0000313" key="3">
    <source>
        <dbReference type="EMBL" id="SHF63350.1"/>
    </source>
</evidence>
<dbReference type="EMBL" id="FQUO01000010">
    <property type="protein sequence ID" value="SHF63350.1"/>
    <property type="molecule type" value="Genomic_DNA"/>
</dbReference>
<dbReference type="RefSeq" id="WP_073044263.1">
    <property type="nucleotide sequence ID" value="NZ_FQUO01000010.1"/>
</dbReference>
<gene>
    <name evidence="3" type="ORF">SAMN05444008_110122</name>
</gene>
<dbReference type="Proteomes" id="UP000184368">
    <property type="component" value="Unassembled WGS sequence"/>
</dbReference>
<evidence type="ECO:0000259" key="2">
    <source>
        <dbReference type="Pfam" id="PF13472"/>
    </source>
</evidence>
<keyword evidence="1" id="KW-0732">Signal</keyword>
<evidence type="ECO:0000313" key="4">
    <source>
        <dbReference type="Proteomes" id="UP000184368"/>
    </source>
</evidence>
<dbReference type="AlphaFoldDB" id="A0A1M5D8Z5"/>
<feature type="domain" description="SGNH hydrolase-type esterase" evidence="2">
    <location>
        <begin position="60"/>
        <end position="211"/>
    </location>
</feature>
<dbReference type="PANTHER" id="PTHR30383">
    <property type="entry name" value="THIOESTERASE 1/PROTEASE 1/LYSOPHOSPHOLIPASE L1"/>
    <property type="match status" value="1"/>
</dbReference>
<feature type="chain" id="PRO_5012115549" evidence="1">
    <location>
        <begin position="22"/>
        <end position="222"/>
    </location>
</feature>